<evidence type="ECO:0000259" key="1">
    <source>
        <dbReference type="Pfam" id="PF00535"/>
    </source>
</evidence>
<evidence type="ECO:0000313" key="3">
    <source>
        <dbReference type="Proteomes" id="UP000663440"/>
    </source>
</evidence>
<evidence type="ECO:0000313" key="2">
    <source>
        <dbReference type="EMBL" id="QSW87457.1"/>
    </source>
</evidence>
<proteinExistence type="predicted"/>
<sequence>MESISPLISIVTVVFNCEKTIENTILSVVNQDFENYEFIIIDGGSTDNTVAIVEKYKDKITRWISEPDKGIYDAMNKGARMAKGEWINFMNAGDEFAIHNFDSLQEVMKDEKCGIIYGDVIIKKEDDSLFVDVARPLDQINYLLNFCHQSSFVRTKLLVETPFSLDYKISSDYDFFLKMFKKGYKFEYINESISTFALGGISTGISKQYLKERVSIIVNVHFPLSAKILYLFKFLKTLVPVNFTNSKTIN</sequence>
<dbReference type="InterPro" id="IPR001173">
    <property type="entry name" value="Glyco_trans_2-like"/>
</dbReference>
<dbReference type="RefSeq" id="WP_207294686.1">
    <property type="nucleotide sequence ID" value="NZ_CP071448.1"/>
</dbReference>
<dbReference type="EMBL" id="CP071448">
    <property type="protein sequence ID" value="QSW87457.1"/>
    <property type="molecule type" value="Genomic_DNA"/>
</dbReference>
<keyword evidence="3" id="KW-1185">Reference proteome</keyword>
<name>A0ABX7Q938_9FLAO</name>
<gene>
    <name evidence="2" type="ORF">J0383_14300</name>
</gene>
<dbReference type="SUPFAM" id="SSF53448">
    <property type="entry name" value="Nucleotide-diphospho-sugar transferases"/>
    <property type="match status" value="1"/>
</dbReference>
<dbReference type="PANTHER" id="PTHR22916">
    <property type="entry name" value="GLYCOSYLTRANSFERASE"/>
    <property type="match status" value="1"/>
</dbReference>
<protein>
    <submittedName>
        <fullName evidence="2">Glycosyltransferase</fullName>
    </submittedName>
</protein>
<accession>A0ABX7Q938</accession>
<dbReference type="Proteomes" id="UP000663440">
    <property type="component" value="Chromosome"/>
</dbReference>
<dbReference type="CDD" id="cd06433">
    <property type="entry name" value="GT_2_WfgS_like"/>
    <property type="match status" value="1"/>
</dbReference>
<dbReference type="Pfam" id="PF00535">
    <property type="entry name" value="Glycos_transf_2"/>
    <property type="match status" value="1"/>
</dbReference>
<reference evidence="2 3" key="1">
    <citation type="submission" date="2021-03" db="EMBL/GenBank/DDBJ databases">
        <title>Flavobacterium kribbensis sp. nov, an endophytic bacteria, isolated from soybean.</title>
        <authorList>
            <person name="Lee J."/>
            <person name="Seo J."/>
        </authorList>
    </citation>
    <scope>NUCLEOTIDE SEQUENCE [LARGE SCALE GENOMIC DNA]</scope>
    <source>
        <strain evidence="2 3">BB8</strain>
    </source>
</reference>
<dbReference type="Gene3D" id="3.90.550.10">
    <property type="entry name" value="Spore Coat Polysaccharide Biosynthesis Protein SpsA, Chain A"/>
    <property type="match status" value="1"/>
</dbReference>
<organism evidence="2 3">
    <name type="scientific">Flavobacterium endoglycinae</name>
    <dbReference type="NCBI Taxonomy" id="2816357"/>
    <lineage>
        <taxon>Bacteria</taxon>
        <taxon>Pseudomonadati</taxon>
        <taxon>Bacteroidota</taxon>
        <taxon>Flavobacteriia</taxon>
        <taxon>Flavobacteriales</taxon>
        <taxon>Flavobacteriaceae</taxon>
        <taxon>Flavobacterium</taxon>
    </lineage>
</organism>
<feature type="domain" description="Glycosyltransferase 2-like" evidence="1">
    <location>
        <begin position="9"/>
        <end position="133"/>
    </location>
</feature>
<dbReference type="InterPro" id="IPR029044">
    <property type="entry name" value="Nucleotide-diphossugar_trans"/>
</dbReference>
<dbReference type="PANTHER" id="PTHR22916:SF67">
    <property type="entry name" value="COLANIC ACID BIOSYNTHESIS GLYCOSYL TRANSFERASE WCAE-RELATED"/>
    <property type="match status" value="1"/>
</dbReference>